<dbReference type="Gramene" id="Pp3c11_9540V3.2">
    <property type="protein sequence ID" value="Pp3c11_9540V3.2"/>
    <property type="gene ID" value="Pp3c11_9540"/>
</dbReference>
<evidence type="ECO:0000256" key="1">
    <source>
        <dbReference type="ARBA" id="ARBA00010688"/>
    </source>
</evidence>
<dbReference type="EnsemblPlants" id="Pp3c11_9540V3.7">
    <property type="protein sequence ID" value="Pp3c11_9540V3.7"/>
    <property type="gene ID" value="Pp3c11_9540"/>
</dbReference>
<reference evidence="5 6" key="1">
    <citation type="journal article" date="2008" name="Science">
        <title>The Physcomitrella genome reveals evolutionary insights into the conquest of land by plants.</title>
        <authorList>
            <person name="Rensing S."/>
            <person name="Lang D."/>
            <person name="Zimmer A."/>
            <person name="Terry A."/>
            <person name="Salamov A."/>
            <person name="Shapiro H."/>
            <person name="Nishiyama T."/>
            <person name="Perroud P.-F."/>
            <person name="Lindquist E."/>
            <person name="Kamisugi Y."/>
            <person name="Tanahashi T."/>
            <person name="Sakakibara K."/>
            <person name="Fujita T."/>
            <person name="Oishi K."/>
            <person name="Shin-I T."/>
            <person name="Kuroki Y."/>
            <person name="Toyoda A."/>
            <person name="Suzuki Y."/>
            <person name="Hashimoto A."/>
            <person name="Yamaguchi K."/>
            <person name="Sugano A."/>
            <person name="Kohara Y."/>
            <person name="Fujiyama A."/>
            <person name="Anterola A."/>
            <person name="Aoki S."/>
            <person name="Ashton N."/>
            <person name="Barbazuk W.B."/>
            <person name="Barker E."/>
            <person name="Bennetzen J."/>
            <person name="Bezanilla M."/>
            <person name="Blankenship R."/>
            <person name="Cho S.H."/>
            <person name="Dutcher S."/>
            <person name="Estelle M."/>
            <person name="Fawcett J.A."/>
            <person name="Gundlach H."/>
            <person name="Hanada K."/>
            <person name="Heyl A."/>
            <person name="Hicks K.A."/>
            <person name="Hugh J."/>
            <person name="Lohr M."/>
            <person name="Mayer K."/>
            <person name="Melkozernov A."/>
            <person name="Murata T."/>
            <person name="Nelson D."/>
            <person name="Pils B."/>
            <person name="Prigge M."/>
            <person name="Reiss B."/>
            <person name="Renner T."/>
            <person name="Rombauts S."/>
            <person name="Rushton P."/>
            <person name="Sanderfoot A."/>
            <person name="Schween G."/>
            <person name="Shiu S.-H."/>
            <person name="Stueber K."/>
            <person name="Theodoulou F.L."/>
            <person name="Tu H."/>
            <person name="Van de Peer Y."/>
            <person name="Verrier P.J."/>
            <person name="Waters E."/>
            <person name="Wood A."/>
            <person name="Yang L."/>
            <person name="Cove D."/>
            <person name="Cuming A."/>
            <person name="Hasebe M."/>
            <person name="Lucas S."/>
            <person name="Mishler D.B."/>
            <person name="Reski R."/>
            <person name="Grigoriev I."/>
            <person name="Quatrano R.S."/>
            <person name="Boore J.L."/>
        </authorList>
    </citation>
    <scope>NUCLEOTIDE SEQUENCE [LARGE SCALE GENOMIC DNA]</scope>
    <source>
        <strain evidence="5 6">cv. Gransden 2004</strain>
    </source>
</reference>
<evidence type="ECO:0000313" key="5">
    <source>
        <dbReference type="EnsemblPlants" id="Pp3c11_9540V3.2"/>
    </source>
</evidence>
<dbReference type="GO" id="GO:0016301">
    <property type="term" value="F:kinase activity"/>
    <property type="evidence" value="ECO:0007669"/>
    <property type="project" value="UniProtKB-KW"/>
</dbReference>
<dbReference type="Pfam" id="PF00294">
    <property type="entry name" value="PfkB"/>
    <property type="match status" value="1"/>
</dbReference>
<protein>
    <recommendedName>
        <fullName evidence="4">Carbohydrate kinase PfkB domain-containing protein</fullName>
    </recommendedName>
</protein>
<reference evidence="5 6" key="2">
    <citation type="journal article" date="2018" name="Plant J.">
        <title>The Physcomitrella patens chromosome-scale assembly reveals moss genome structure and evolution.</title>
        <authorList>
            <person name="Lang D."/>
            <person name="Ullrich K.K."/>
            <person name="Murat F."/>
            <person name="Fuchs J."/>
            <person name="Jenkins J."/>
            <person name="Haas F.B."/>
            <person name="Piednoel M."/>
            <person name="Gundlach H."/>
            <person name="Van Bel M."/>
            <person name="Meyberg R."/>
            <person name="Vives C."/>
            <person name="Morata J."/>
            <person name="Symeonidi A."/>
            <person name="Hiss M."/>
            <person name="Muchero W."/>
            <person name="Kamisugi Y."/>
            <person name="Saleh O."/>
            <person name="Blanc G."/>
            <person name="Decker E.L."/>
            <person name="van Gessel N."/>
            <person name="Grimwood J."/>
            <person name="Hayes R.D."/>
            <person name="Graham S.W."/>
            <person name="Gunter L.E."/>
            <person name="McDaniel S.F."/>
            <person name="Hoernstein S.N.W."/>
            <person name="Larsson A."/>
            <person name="Li F.W."/>
            <person name="Perroud P.F."/>
            <person name="Phillips J."/>
            <person name="Ranjan P."/>
            <person name="Rokshar D.S."/>
            <person name="Rothfels C.J."/>
            <person name="Schneider L."/>
            <person name="Shu S."/>
            <person name="Stevenson D.W."/>
            <person name="Thummler F."/>
            <person name="Tillich M."/>
            <person name="Villarreal Aguilar J.C."/>
            <person name="Widiez T."/>
            <person name="Wong G.K."/>
            <person name="Wymore A."/>
            <person name="Zhang Y."/>
            <person name="Zimmer A.D."/>
            <person name="Quatrano R.S."/>
            <person name="Mayer K.F.X."/>
            <person name="Goodstein D."/>
            <person name="Casacuberta J.M."/>
            <person name="Vandepoele K."/>
            <person name="Reski R."/>
            <person name="Cuming A.C."/>
            <person name="Tuskan G.A."/>
            <person name="Maumus F."/>
            <person name="Salse J."/>
            <person name="Schmutz J."/>
            <person name="Rensing S.A."/>
        </authorList>
    </citation>
    <scope>NUCLEOTIDE SEQUENCE [LARGE SCALE GENOMIC DNA]</scope>
    <source>
        <strain evidence="5 6">cv. Gransden 2004</strain>
    </source>
</reference>
<dbReference type="EMBL" id="ABEU02000011">
    <property type="status" value="NOT_ANNOTATED_CDS"/>
    <property type="molecule type" value="Genomic_DNA"/>
</dbReference>
<feature type="domain" description="Carbohydrate kinase PfkB" evidence="4">
    <location>
        <begin position="177"/>
        <end position="249"/>
    </location>
</feature>
<dbReference type="RefSeq" id="XP_073393184.1">
    <property type="nucleotide sequence ID" value="XM_073537083.1"/>
</dbReference>
<dbReference type="PANTHER" id="PTHR43085">
    <property type="entry name" value="HEXOKINASE FAMILY MEMBER"/>
    <property type="match status" value="1"/>
</dbReference>
<proteinExistence type="inferred from homology"/>
<evidence type="ECO:0000256" key="2">
    <source>
        <dbReference type="ARBA" id="ARBA00022679"/>
    </source>
</evidence>
<evidence type="ECO:0000313" key="6">
    <source>
        <dbReference type="Proteomes" id="UP000006727"/>
    </source>
</evidence>
<accession>A0A7I4ADW9</accession>
<keyword evidence="6" id="KW-1185">Reference proteome</keyword>
<dbReference type="AlphaFoldDB" id="A0A7I4ADW9"/>
<evidence type="ECO:0000256" key="3">
    <source>
        <dbReference type="ARBA" id="ARBA00022777"/>
    </source>
</evidence>
<gene>
    <name evidence="5" type="primary">LOC112289012</name>
</gene>
<dbReference type="Gene3D" id="3.40.1190.20">
    <property type="match status" value="1"/>
</dbReference>
<name>A0A7I4ADW9_PHYPA</name>
<dbReference type="PANTHER" id="PTHR43085:SF13">
    <property type="entry name" value="INOSITOL 3-KINASE"/>
    <property type="match status" value="1"/>
</dbReference>
<dbReference type="GeneID" id="112289012"/>
<dbReference type="Proteomes" id="UP000006727">
    <property type="component" value="Chromosome 11"/>
</dbReference>
<dbReference type="SUPFAM" id="SSF53613">
    <property type="entry name" value="Ribokinase-like"/>
    <property type="match status" value="1"/>
</dbReference>
<dbReference type="InterPro" id="IPR050306">
    <property type="entry name" value="PfkB_Carbo_kinase"/>
</dbReference>
<evidence type="ECO:0000259" key="4">
    <source>
        <dbReference type="Pfam" id="PF00294"/>
    </source>
</evidence>
<dbReference type="EnsemblPlants" id="Pp3c11_9540V3.2">
    <property type="protein sequence ID" value="Pp3c11_9540V3.2"/>
    <property type="gene ID" value="Pp3c11_9540"/>
</dbReference>
<dbReference type="InterPro" id="IPR029056">
    <property type="entry name" value="Ribokinase-like"/>
</dbReference>
<organism evidence="5 6">
    <name type="scientific">Physcomitrium patens</name>
    <name type="common">Spreading-leaved earth moss</name>
    <name type="synonym">Physcomitrella patens</name>
    <dbReference type="NCBI Taxonomy" id="3218"/>
    <lineage>
        <taxon>Eukaryota</taxon>
        <taxon>Viridiplantae</taxon>
        <taxon>Streptophyta</taxon>
        <taxon>Embryophyta</taxon>
        <taxon>Bryophyta</taxon>
        <taxon>Bryophytina</taxon>
        <taxon>Bryopsida</taxon>
        <taxon>Funariidae</taxon>
        <taxon>Funariales</taxon>
        <taxon>Funariaceae</taxon>
        <taxon>Physcomitrium</taxon>
    </lineage>
</organism>
<dbReference type="InterPro" id="IPR011611">
    <property type="entry name" value="PfkB_dom"/>
</dbReference>
<dbReference type="Gramene" id="Pp3c11_9540V3.7">
    <property type="protein sequence ID" value="Pp3c11_9540V3.7"/>
    <property type="gene ID" value="Pp3c11_9540"/>
</dbReference>
<keyword evidence="2" id="KW-0808">Transferase</keyword>
<comment type="similarity">
    <text evidence="1">Belongs to the carbohydrate kinase PfkB family.</text>
</comment>
<sequence length="297" mass="32618">MTRSFFREARLCIVWGGGGSLDLSSPMCFKHSVASKVGPDFLYCSKISHPPKVIADQKTTEFFADFTQEEERILKAGNICAPIESMDIPEMDYELGLVVGIAGGVLLETLQHIVDVARYVVVDVQALTRTIDSETGLIGLQNLEDTIFYDMLEDIHFLKAARNEALFIDIENVSQTMCLIVSEGKNGCRIYSKDQEFCVPAFPAIEVDLIGAGDSFLAGFSAGLYKGVPMEQAVLMGNYFGGLAVSQVGIPLFTASQLESTDETRNEVLIEKKSVLHPHCTFGQLVITWTMVLQAKP</sequence>
<reference evidence="5" key="3">
    <citation type="submission" date="2020-12" db="UniProtKB">
        <authorList>
            <consortium name="EnsemblPlants"/>
        </authorList>
    </citation>
    <scope>IDENTIFICATION</scope>
</reference>
<keyword evidence="3" id="KW-0418">Kinase</keyword>